<organism evidence="3 4">
    <name type="scientific">Geodermatophilus sabuli</name>
    <dbReference type="NCBI Taxonomy" id="1564158"/>
    <lineage>
        <taxon>Bacteria</taxon>
        <taxon>Bacillati</taxon>
        <taxon>Actinomycetota</taxon>
        <taxon>Actinomycetes</taxon>
        <taxon>Geodermatophilales</taxon>
        <taxon>Geodermatophilaceae</taxon>
        <taxon>Geodermatophilus</taxon>
    </lineage>
</organism>
<feature type="region of interest" description="Disordered" evidence="1">
    <location>
        <begin position="490"/>
        <end position="516"/>
    </location>
</feature>
<evidence type="ECO:0000259" key="2">
    <source>
        <dbReference type="SMART" id="SM00507"/>
    </source>
</evidence>
<comment type="caution">
    <text evidence="3">The sequence shown here is derived from an EMBL/GenBank/DDBJ whole genome shotgun (WGS) entry which is preliminary data.</text>
</comment>
<reference evidence="3 4" key="1">
    <citation type="submission" date="2020-02" db="EMBL/GenBank/DDBJ databases">
        <title>Geodermatophilus sabuli CPCC 205279 I12A-02694.</title>
        <authorList>
            <person name="Jiang Z."/>
        </authorList>
    </citation>
    <scope>NUCLEOTIDE SEQUENCE [LARGE SCALE GENOMIC DNA]</scope>
    <source>
        <strain evidence="3 4">I12A-02694</strain>
    </source>
</reference>
<gene>
    <name evidence="3" type="ORF">GCU56_04100</name>
</gene>
<feature type="region of interest" description="Disordered" evidence="1">
    <location>
        <begin position="352"/>
        <end position="408"/>
    </location>
</feature>
<dbReference type="EMBL" id="JAAGWF010000005">
    <property type="protein sequence ID" value="NEK57054.1"/>
    <property type="molecule type" value="Genomic_DNA"/>
</dbReference>
<proteinExistence type="predicted"/>
<name>A0A7K3VYS5_9ACTN</name>
<keyword evidence="4" id="KW-1185">Reference proteome</keyword>
<dbReference type="Proteomes" id="UP000470246">
    <property type="component" value="Unassembled WGS sequence"/>
</dbReference>
<feature type="compositionally biased region" description="Basic residues" evidence="1">
    <location>
        <begin position="352"/>
        <end position="362"/>
    </location>
</feature>
<dbReference type="RefSeq" id="WP_163480245.1">
    <property type="nucleotide sequence ID" value="NZ_JAAGWF010000005.1"/>
</dbReference>
<dbReference type="SMART" id="SM00507">
    <property type="entry name" value="HNHc"/>
    <property type="match status" value="1"/>
</dbReference>
<dbReference type="CDD" id="cd00085">
    <property type="entry name" value="HNHc"/>
    <property type="match status" value="1"/>
</dbReference>
<evidence type="ECO:0000313" key="4">
    <source>
        <dbReference type="Proteomes" id="UP000470246"/>
    </source>
</evidence>
<evidence type="ECO:0000313" key="3">
    <source>
        <dbReference type="EMBL" id="NEK57054.1"/>
    </source>
</evidence>
<sequence length="516" mass="56445">MEDGGVPRPPEDGEPMPVLPWEVVSRQSGEFELVCDIWSTDAHMAREYARQAATIAELARRRSAERDAAFGPRGGPGRDARALRPAALADVSDDFVSELALIRHCSEAEAGRLAAESILLTTTLTATWSELYAGRLTVRKARILLDLLGDADPEVAAAVQGRVLADAEACPPSRLADRARYHLYRLDAEAKERRRLEAERRADVHVERTADDLGRLVVEGPLPAVHAARDAVDQYARWMRADGDDRPIGVLRASAALDLILRPWDTSRPPVTAQLHVHAALTSLRPDNPADAAPAELDGQLISAAQCRDLLAALDMLPLSPAPIGGSISVAIDHPVTGQTLAVATRAELRRAAGRRRRIHRRNQPDPENCPTRKPGRDDRGAGTTEPDDGPGLRPPPPTRGYRPTAAQRRLVTARDRHCRMPGCHRRPGRSDLDHALEYAAGGPTACENLCCLCRRHHRIKTFARGWSFALLPDGELVVRTPSGVIRSTRPPGWCHDPEPDPPWLEDVAPPDPLRV</sequence>
<dbReference type="GO" id="GO:0004519">
    <property type="term" value="F:endonuclease activity"/>
    <property type="evidence" value="ECO:0007669"/>
    <property type="project" value="UniProtKB-KW"/>
</dbReference>
<keyword evidence="3" id="KW-0378">Hydrolase</keyword>
<dbReference type="InterPro" id="IPR003615">
    <property type="entry name" value="HNH_nuc"/>
</dbReference>
<feature type="domain" description="HNH nuclease" evidence="2">
    <location>
        <begin position="407"/>
        <end position="459"/>
    </location>
</feature>
<dbReference type="AlphaFoldDB" id="A0A7K3VYS5"/>
<keyword evidence="3" id="KW-0540">Nuclease</keyword>
<keyword evidence="3" id="KW-0255">Endonuclease</keyword>
<protein>
    <submittedName>
        <fullName evidence="3">HNH endonuclease</fullName>
    </submittedName>
</protein>
<accession>A0A7K3VYS5</accession>
<evidence type="ECO:0000256" key="1">
    <source>
        <dbReference type="SAM" id="MobiDB-lite"/>
    </source>
</evidence>